<dbReference type="Gene3D" id="1.20.1280.50">
    <property type="match status" value="1"/>
</dbReference>
<reference evidence="3" key="1">
    <citation type="journal article" date="2014" name="Proc. Natl. Acad. Sci. U.S.A.">
        <title>Extensive sampling of basidiomycete genomes demonstrates inadequacy of the white-rot/brown-rot paradigm for wood decay fungi.</title>
        <authorList>
            <person name="Riley R."/>
            <person name="Salamov A.A."/>
            <person name="Brown D.W."/>
            <person name="Nagy L.G."/>
            <person name="Floudas D."/>
            <person name="Held B.W."/>
            <person name="Levasseur A."/>
            <person name="Lombard V."/>
            <person name="Morin E."/>
            <person name="Otillar R."/>
            <person name="Lindquist E.A."/>
            <person name="Sun H."/>
            <person name="LaButti K.M."/>
            <person name="Schmutz J."/>
            <person name="Jabbour D."/>
            <person name="Luo H."/>
            <person name="Baker S.E."/>
            <person name="Pisabarro A.G."/>
            <person name="Walton J.D."/>
            <person name="Blanchette R.A."/>
            <person name="Henrissat B."/>
            <person name="Martin F."/>
            <person name="Cullen D."/>
            <person name="Hibbett D.S."/>
            <person name="Grigoriev I.V."/>
        </authorList>
    </citation>
    <scope>NUCLEOTIDE SEQUENCE [LARGE SCALE GENOMIC DNA]</scope>
    <source>
        <strain evidence="3">FD-172 SS1</strain>
    </source>
</reference>
<dbReference type="SUPFAM" id="SSF52047">
    <property type="entry name" value="RNI-like"/>
    <property type="match status" value="1"/>
</dbReference>
<dbReference type="InParanoid" id="A0A067MY99"/>
<name>A0A067MY99_BOTB1</name>
<dbReference type="HOGENOM" id="CLU_019609_0_0_1"/>
<accession>A0A067MY99</accession>
<feature type="compositionally biased region" description="Acidic residues" evidence="1">
    <location>
        <begin position="597"/>
        <end position="609"/>
    </location>
</feature>
<dbReference type="OrthoDB" id="3359674at2759"/>
<organism evidence="2 3">
    <name type="scientific">Botryobasidium botryosum (strain FD-172 SS1)</name>
    <dbReference type="NCBI Taxonomy" id="930990"/>
    <lineage>
        <taxon>Eukaryota</taxon>
        <taxon>Fungi</taxon>
        <taxon>Dikarya</taxon>
        <taxon>Basidiomycota</taxon>
        <taxon>Agaricomycotina</taxon>
        <taxon>Agaricomycetes</taxon>
        <taxon>Cantharellales</taxon>
        <taxon>Botryobasidiaceae</taxon>
        <taxon>Botryobasidium</taxon>
    </lineage>
</organism>
<dbReference type="AlphaFoldDB" id="A0A067MY99"/>
<evidence type="ECO:0000256" key="1">
    <source>
        <dbReference type="SAM" id="MobiDB-lite"/>
    </source>
</evidence>
<evidence type="ECO:0000313" key="3">
    <source>
        <dbReference type="Proteomes" id="UP000027195"/>
    </source>
</evidence>
<dbReference type="EMBL" id="KL198019">
    <property type="protein sequence ID" value="KDQ19680.1"/>
    <property type="molecule type" value="Genomic_DNA"/>
</dbReference>
<gene>
    <name evidence="2" type="ORF">BOTBODRAFT_62968</name>
</gene>
<dbReference type="Proteomes" id="UP000027195">
    <property type="component" value="Unassembled WGS sequence"/>
</dbReference>
<proteinExistence type="predicted"/>
<dbReference type="InterPro" id="IPR032675">
    <property type="entry name" value="LRR_dom_sf"/>
</dbReference>
<evidence type="ECO:0000313" key="2">
    <source>
        <dbReference type="EMBL" id="KDQ19680.1"/>
    </source>
</evidence>
<keyword evidence="3" id="KW-1185">Reference proteome</keyword>
<sequence length="615" mass="68868">MSRSDALAEPPIQRLTDDALLDIFAELSVERDEDSIRVDVKSVVCLAGVCHKWRELVHGYSLLWSYIELDLETQRDVDLRATYWLDRARGRLLTIHIQLDPSRPPENTSDKQIELVRLARALQDSMDRWVSLTLYGHAFYIDIFLWHCSEAMPMLKWLDIDPEFRRSWEGFGDNNKAEVPIFIPFTSASDHHLCHDIRVDFSGVPKFTPSFGIAIADLTLRLDRAFNFPVDGILNALRSCPNLINLCLVCRSDIGSPRSTGPIPLPKLVDLYLQCSYETIPTYVTLLQFSALKLLSIPHIRWSPIVSSGLMRIFQACPFLTSIKLGHSASSGSAQAPNDLPLPTIPLITLPFVTEFHVHGDPCFFPYQRRLALPNVEELRLEVIPFDVALRFVSNTSRLRTLILLKVEEQPHTYTARHSFPALTSLNTSLFSGALDTIHAPKLVFLTIVGSISNSALSPAPVRRLVDRSAPPLISLDLQNVEIPDDDLLWCFERLSRLQSLALHACSTSDIVLHALAIPLPDQNTPLLPRLNRIYFVYNDNITAAGVIAFLASRNGPSQSAESPKVEGFIQLSGSAELHEYEEMESYGLSVARDAYPESDSDSDSDSGSDSDLRD</sequence>
<evidence type="ECO:0008006" key="4">
    <source>
        <dbReference type="Google" id="ProtNLM"/>
    </source>
</evidence>
<feature type="region of interest" description="Disordered" evidence="1">
    <location>
        <begin position="592"/>
        <end position="615"/>
    </location>
</feature>
<protein>
    <recommendedName>
        <fullName evidence="4">F-box domain-containing protein</fullName>
    </recommendedName>
</protein>
<dbReference type="Gene3D" id="3.80.10.10">
    <property type="entry name" value="Ribonuclease Inhibitor"/>
    <property type="match status" value="1"/>
</dbReference>